<dbReference type="PANTHER" id="PTHR11783">
    <property type="entry name" value="SULFOTRANSFERASE SULT"/>
    <property type="match status" value="1"/>
</dbReference>
<dbReference type="InterPro" id="IPR027417">
    <property type="entry name" value="P-loop_NTPase"/>
</dbReference>
<accession>A0A2P2IDH4</accession>
<feature type="domain" description="Sulfotransferase" evidence="3">
    <location>
        <begin position="59"/>
        <end position="332"/>
    </location>
</feature>
<dbReference type="Gene3D" id="3.40.50.300">
    <property type="entry name" value="P-loop containing nucleotide triphosphate hydrolases"/>
    <property type="match status" value="1"/>
</dbReference>
<evidence type="ECO:0000313" key="4">
    <source>
        <dbReference type="EMBL" id="LAB71996.1"/>
    </source>
</evidence>
<name>A0A2P2IDH4_9CRUS</name>
<evidence type="ECO:0000256" key="2">
    <source>
        <dbReference type="ARBA" id="ARBA00022679"/>
    </source>
</evidence>
<protein>
    <submittedName>
        <fullName evidence="4">Sulfotransferase 1A1-like</fullName>
    </submittedName>
</protein>
<dbReference type="GO" id="GO:0008146">
    <property type="term" value="F:sulfotransferase activity"/>
    <property type="evidence" value="ECO:0007669"/>
    <property type="project" value="InterPro"/>
</dbReference>
<proteinExistence type="evidence at transcript level"/>
<evidence type="ECO:0000256" key="1">
    <source>
        <dbReference type="ARBA" id="ARBA00005771"/>
    </source>
</evidence>
<reference evidence="4" key="1">
    <citation type="journal article" date="2018" name="Biosci. Biotechnol. Biochem.">
        <title>Polysaccharide hydrolase of the hadal zone amphipods Hirondellea gigas.</title>
        <authorList>
            <person name="Kobayashi H."/>
            <person name="Nagahama T."/>
            <person name="Arai W."/>
            <person name="Sasagawa Y."/>
            <person name="Umeda M."/>
            <person name="Hayashi T."/>
            <person name="Nikaido I."/>
            <person name="Watanabe H."/>
            <person name="Oguri K."/>
            <person name="Kitazato H."/>
            <person name="Fujioka K."/>
            <person name="Kido Y."/>
            <person name="Takami H."/>
        </authorList>
    </citation>
    <scope>NUCLEOTIDE SEQUENCE</scope>
    <source>
        <tissue evidence="4">Whole body</tissue>
    </source>
</reference>
<sequence>MSTTKSGHTFEEQCHRNAEIQKLFIGHPGALEIHPGKWVQARAYKEYADEYYNFQFEENDVVVSTMPKSGTTWTLEVVWTFKNNPNLDNPMAIQPLNMRTPIIEIDTLIAHIPSRGTFKVMFDKQFPDFDQSHGLFLQLAGMSPRPRTIKTHLPFQLLSSTALDTAKVVYVIRDPRDVCISYHHHAKLFFYENFQGTFDQYVDAFLAGAVWLGPYWEHVAQAWKLRDHPNMHIMFYEKMKNNTKEEFMRLSTFLGTNITDEQMEKIIHYSSFAEMKKRDNHIVGASDAPDFMDMAMAQKSGGFFRQGTAGGWKKTLTQEQKNKFQAWIDENCPDKEIMDNILNP</sequence>
<keyword evidence="2 4" id="KW-0808">Transferase</keyword>
<evidence type="ECO:0000259" key="3">
    <source>
        <dbReference type="Pfam" id="PF00685"/>
    </source>
</evidence>
<dbReference type="EMBL" id="IACF01006413">
    <property type="protein sequence ID" value="LAB71996.1"/>
    <property type="molecule type" value="mRNA"/>
</dbReference>
<dbReference type="InterPro" id="IPR000863">
    <property type="entry name" value="Sulfotransferase_dom"/>
</dbReference>
<comment type="similarity">
    <text evidence="1">Belongs to the sulfotransferase 1 family.</text>
</comment>
<organism evidence="4">
    <name type="scientific">Hirondellea gigas</name>
    <dbReference type="NCBI Taxonomy" id="1518452"/>
    <lineage>
        <taxon>Eukaryota</taxon>
        <taxon>Metazoa</taxon>
        <taxon>Ecdysozoa</taxon>
        <taxon>Arthropoda</taxon>
        <taxon>Crustacea</taxon>
        <taxon>Multicrustacea</taxon>
        <taxon>Malacostraca</taxon>
        <taxon>Eumalacostraca</taxon>
        <taxon>Peracarida</taxon>
        <taxon>Amphipoda</taxon>
        <taxon>Amphilochidea</taxon>
        <taxon>Lysianassida</taxon>
        <taxon>Lysianassidira</taxon>
        <taxon>Lysianassoidea</taxon>
        <taxon>Lysianassidae</taxon>
        <taxon>Hirondellea</taxon>
    </lineage>
</organism>
<dbReference type="SUPFAM" id="SSF52540">
    <property type="entry name" value="P-loop containing nucleoside triphosphate hydrolases"/>
    <property type="match status" value="1"/>
</dbReference>
<dbReference type="AlphaFoldDB" id="A0A2P2IDH4"/>
<dbReference type="Pfam" id="PF00685">
    <property type="entry name" value="Sulfotransfer_1"/>
    <property type="match status" value="1"/>
</dbReference>